<feature type="compositionally biased region" description="Low complexity" evidence="1">
    <location>
        <begin position="26"/>
        <end position="35"/>
    </location>
</feature>
<dbReference type="AlphaFoldDB" id="A0A835HK20"/>
<dbReference type="Proteomes" id="UP000631114">
    <property type="component" value="Unassembled WGS sequence"/>
</dbReference>
<feature type="compositionally biased region" description="Basic and acidic residues" evidence="1">
    <location>
        <begin position="13"/>
        <end position="25"/>
    </location>
</feature>
<gene>
    <name evidence="2" type="ORF">IFM89_026570</name>
</gene>
<feature type="region of interest" description="Disordered" evidence="1">
    <location>
        <begin position="1"/>
        <end position="75"/>
    </location>
</feature>
<keyword evidence="3" id="KW-1185">Reference proteome</keyword>
<evidence type="ECO:0000256" key="1">
    <source>
        <dbReference type="SAM" id="MobiDB-lite"/>
    </source>
</evidence>
<reference evidence="2 3" key="1">
    <citation type="submission" date="2020-10" db="EMBL/GenBank/DDBJ databases">
        <title>The Coptis chinensis genome and diversification of protoberbering-type alkaloids.</title>
        <authorList>
            <person name="Wang B."/>
            <person name="Shu S."/>
            <person name="Song C."/>
            <person name="Liu Y."/>
        </authorList>
    </citation>
    <scope>NUCLEOTIDE SEQUENCE [LARGE SCALE GENOMIC DNA]</scope>
    <source>
        <strain evidence="2">HL-2020</strain>
        <tissue evidence="2">Leaf</tissue>
    </source>
</reference>
<feature type="compositionally biased region" description="Basic and acidic residues" evidence="1">
    <location>
        <begin position="47"/>
        <end position="56"/>
    </location>
</feature>
<comment type="caution">
    <text evidence="2">The sequence shown here is derived from an EMBL/GenBank/DDBJ whole genome shotgun (WGS) entry which is preliminary data.</text>
</comment>
<proteinExistence type="predicted"/>
<accession>A0A835HK20</accession>
<feature type="region of interest" description="Disordered" evidence="1">
    <location>
        <begin position="89"/>
        <end position="120"/>
    </location>
</feature>
<feature type="compositionally biased region" description="Basic and acidic residues" evidence="1">
    <location>
        <begin position="94"/>
        <end position="120"/>
    </location>
</feature>
<evidence type="ECO:0000313" key="2">
    <source>
        <dbReference type="EMBL" id="KAF9598303.1"/>
    </source>
</evidence>
<name>A0A835HK20_9MAGN</name>
<protein>
    <submittedName>
        <fullName evidence="2">Uncharacterized protein</fullName>
    </submittedName>
</protein>
<dbReference type="EMBL" id="JADFTS010000007">
    <property type="protein sequence ID" value="KAF9598303.1"/>
    <property type="molecule type" value="Genomic_DNA"/>
</dbReference>
<evidence type="ECO:0000313" key="3">
    <source>
        <dbReference type="Proteomes" id="UP000631114"/>
    </source>
</evidence>
<organism evidence="2 3">
    <name type="scientific">Coptis chinensis</name>
    <dbReference type="NCBI Taxonomy" id="261450"/>
    <lineage>
        <taxon>Eukaryota</taxon>
        <taxon>Viridiplantae</taxon>
        <taxon>Streptophyta</taxon>
        <taxon>Embryophyta</taxon>
        <taxon>Tracheophyta</taxon>
        <taxon>Spermatophyta</taxon>
        <taxon>Magnoliopsida</taxon>
        <taxon>Ranunculales</taxon>
        <taxon>Ranunculaceae</taxon>
        <taxon>Coptidoideae</taxon>
        <taxon>Coptis</taxon>
    </lineage>
</organism>
<sequence>MSSHQQIRGNIGQDHDHHVRDHGEKSTSQSPSLSSNQFGGSIGVKSDQMEDNKPYVEDGSGNTKEGCPSYTGRAQQADHFRLQLEYWHTASDGNAEKEDQKQLKSGRRKDIEKMKFEWER</sequence>